<keyword evidence="2" id="KW-1185">Reference proteome</keyword>
<evidence type="ECO:0000313" key="1">
    <source>
        <dbReference type="EMBL" id="AKU98331.1"/>
    </source>
</evidence>
<reference evidence="1 2" key="1">
    <citation type="submission" date="2015-08" db="EMBL/GenBank/DDBJ databases">
        <authorList>
            <person name="Babu N.S."/>
            <person name="Beckwith C.J."/>
            <person name="Beseler K.G."/>
            <person name="Brison A."/>
            <person name="Carone J.V."/>
            <person name="Caskin T.P."/>
            <person name="Diamond M."/>
            <person name="Durham M.E."/>
            <person name="Foxe J.M."/>
            <person name="Go M."/>
            <person name="Henderson B.A."/>
            <person name="Jones I.B."/>
            <person name="McGettigan J.A."/>
            <person name="Micheletti S.J."/>
            <person name="Nasrallah M.E."/>
            <person name="Ortiz D."/>
            <person name="Piller C.R."/>
            <person name="Privatt S.R."/>
            <person name="Schneider S.L."/>
            <person name="Sharp S."/>
            <person name="Smith T.C."/>
            <person name="Stanton J.D."/>
            <person name="Ullery H.E."/>
            <person name="Wilson R.J."/>
            <person name="Serrano M.G."/>
            <person name="Buck G."/>
            <person name="Lee V."/>
            <person name="Wang Y."/>
            <person name="Carvalho R."/>
            <person name="Voegtly L."/>
            <person name="Shi R."/>
            <person name="Duckworth R."/>
            <person name="Johnson A."/>
            <person name="Loviza R."/>
            <person name="Walstead R."/>
            <person name="Shah Z."/>
            <person name="Kiflezghi M."/>
            <person name="Wade K."/>
            <person name="Ball S.L."/>
            <person name="Bradley K.W."/>
            <person name="Asai D.J."/>
            <person name="Bowman C.A."/>
            <person name="Russell D.A."/>
            <person name="Pope W.H."/>
            <person name="Jacobs-Sera D."/>
            <person name="Hendrix R.W."/>
            <person name="Hatfull G.F."/>
        </authorList>
    </citation>
    <scope>NUCLEOTIDE SEQUENCE [LARGE SCALE GENOMIC DNA]</scope>
    <source>
        <strain evidence="1 2">DSM 27648</strain>
    </source>
</reference>
<protein>
    <submittedName>
        <fullName evidence="1">Uncharacterized protein</fullName>
    </submittedName>
</protein>
<proteinExistence type="predicted"/>
<dbReference type="Proteomes" id="UP000064967">
    <property type="component" value="Chromosome"/>
</dbReference>
<dbReference type="EMBL" id="CP012333">
    <property type="protein sequence ID" value="AKU98331.1"/>
    <property type="molecule type" value="Genomic_DNA"/>
</dbReference>
<gene>
    <name evidence="1" type="ORF">AKJ09_04995</name>
</gene>
<accession>A0A0K1PY80</accession>
<dbReference type="STRING" id="1391654.AKJ09_04995"/>
<name>A0A0K1PY80_9BACT</name>
<organism evidence="1 2">
    <name type="scientific">Labilithrix luteola</name>
    <dbReference type="NCBI Taxonomy" id="1391654"/>
    <lineage>
        <taxon>Bacteria</taxon>
        <taxon>Pseudomonadati</taxon>
        <taxon>Myxococcota</taxon>
        <taxon>Polyangia</taxon>
        <taxon>Polyangiales</taxon>
        <taxon>Labilitrichaceae</taxon>
        <taxon>Labilithrix</taxon>
    </lineage>
</organism>
<dbReference type="AlphaFoldDB" id="A0A0K1PY80"/>
<sequence>MGELLRALRTIETLPTGSVTDEERERVGDCRRYLEHVIDGRLRG</sequence>
<dbReference type="KEGG" id="llu:AKJ09_04995"/>
<evidence type="ECO:0000313" key="2">
    <source>
        <dbReference type="Proteomes" id="UP000064967"/>
    </source>
</evidence>